<evidence type="ECO:0000313" key="2">
    <source>
        <dbReference type="EMBL" id="KAF9531323.1"/>
    </source>
</evidence>
<dbReference type="AlphaFoldDB" id="A0A9P6EKA1"/>
<name>A0A9P6EKA1_9AGAR</name>
<dbReference type="Gene3D" id="3.80.10.10">
    <property type="entry name" value="Ribonuclease Inhibitor"/>
    <property type="match status" value="1"/>
</dbReference>
<comment type="caution">
    <text evidence="2">The sequence shown here is derived from an EMBL/GenBank/DDBJ whole genome shotgun (WGS) entry which is preliminary data.</text>
</comment>
<accession>A0A9P6EKA1</accession>
<evidence type="ECO:0008006" key="4">
    <source>
        <dbReference type="Google" id="ProtNLM"/>
    </source>
</evidence>
<keyword evidence="3" id="KW-1185">Reference proteome</keyword>
<dbReference type="EMBL" id="MU157835">
    <property type="protein sequence ID" value="KAF9531323.1"/>
    <property type="molecule type" value="Genomic_DNA"/>
</dbReference>
<dbReference type="Proteomes" id="UP000807306">
    <property type="component" value="Unassembled WGS sequence"/>
</dbReference>
<sequence length="588" mass="66107">MGFRSPANLSDDFIPSDSETFEIKISLSERLTKLAEINAQVQELECQRQALLDERSALSSDIQKLRGFISLTRRGQIPDDILREIFFRCLPTNHDAIMHSREPPVLLTRICAGWRQLALSTPRLWASIHLPIPSLPHAPTPALHGAPYALTPTDIASLPQEQFFELSAAMTRRAEGVKEWLLRSMDCPTSVTIISRDYNGFNPFCVLMLNAILPFRSRWEKMTIVSMKPHLAPLRGLSASELPLLRKFEYDEVPSDPNVPEDDLQGFDVLDFLSTSSLRKLSVKRVRENISCLPVQWASLSSLTLHLNFQPNDMTAMIGLLQQCLHLKTCSIVVQRYGGDNFPFPVSNSSIQYSAIPVTLQYLETFVITVRGESNYPAAFDSLIMPNLRHLEFQWACYPGTPLRSLLAHSGQTLRVLNTSASGCSDDDFIAALRHCPHVTHFHGPLHGALVPAPLPEYRTPIDITDQFLELMSTPDEHGQILLPEVEFFDCLSNMVSFTDEALIKFIRKKQAGVVLGLSKLKEISIRFSRPQLKPIAELLKPYIEDGLIVKLSYLEPFSKNTLPSAYAFAESPSIYFSSEPMPPSELY</sequence>
<evidence type="ECO:0000313" key="3">
    <source>
        <dbReference type="Proteomes" id="UP000807306"/>
    </source>
</evidence>
<evidence type="ECO:0000256" key="1">
    <source>
        <dbReference type="SAM" id="Coils"/>
    </source>
</evidence>
<protein>
    <recommendedName>
        <fullName evidence="4">F-box domain-containing protein</fullName>
    </recommendedName>
</protein>
<gene>
    <name evidence="2" type="ORF">CPB83DRAFT_848839</name>
</gene>
<reference evidence="2" key="1">
    <citation type="submission" date="2020-11" db="EMBL/GenBank/DDBJ databases">
        <authorList>
            <consortium name="DOE Joint Genome Institute"/>
            <person name="Ahrendt S."/>
            <person name="Riley R."/>
            <person name="Andreopoulos W."/>
            <person name="Labutti K."/>
            <person name="Pangilinan J."/>
            <person name="Ruiz-Duenas F.J."/>
            <person name="Barrasa J.M."/>
            <person name="Sanchez-Garcia M."/>
            <person name="Camarero S."/>
            <person name="Miyauchi S."/>
            <person name="Serrano A."/>
            <person name="Linde D."/>
            <person name="Babiker R."/>
            <person name="Drula E."/>
            <person name="Ayuso-Fernandez I."/>
            <person name="Pacheco R."/>
            <person name="Padilla G."/>
            <person name="Ferreira P."/>
            <person name="Barriuso J."/>
            <person name="Kellner H."/>
            <person name="Castanera R."/>
            <person name="Alfaro M."/>
            <person name="Ramirez L."/>
            <person name="Pisabarro A.G."/>
            <person name="Kuo A."/>
            <person name="Tritt A."/>
            <person name="Lipzen A."/>
            <person name="He G."/>
            <person name="Yan M."/>
            <person name="Ng V."/>
            <person name="Cullen D."/>
            <person name="Martin F."/>
            <person name="Rosso M.-N."/>
            <person name="Henrissat B."/>
            <person name="Hibbett D."/>
            <person name="Martinez A.T."/>
            <person name="Grigoriev I.V."/>
        </authorList>
    </citation>
    <scope>NUCLEOTIDE SEQUENCE</scope>
    <source>
        <strain evidence="2">CBS 506.95</strain>
    </source>
</reference>
<keyword evidence="1" id="KW-0175">Coiled coil</keyword>
<dbReference type="SUPFAM" id="SSF52047">
    <property type="entry name" value="RNI-like"/>
    <property type="match status" value="1"/>
</dbReference>
<dbReference type="InterPro" id="IPR032675">
    <property type="entry name" value="LRR_dom_sf"/>
</dbReference>
<proteinExistence type="predicted"/>
<feature type="coiled-coil region" evidence="1">
    <location>
        <begin position="27"/>
        <end position="61"/>
    </location>
</feature>
<organism evidence="2 3">
    <name type="scientific">Crepidotus variabilis</name>
    <dbReference type="NCBI Taxonomy" id="179855"/>
    <lineage>
        <taxon>Eukaryota</taxon>
        <taxon>Fungi</taxon>
        <taxon>Dikarya</taxon>
        <taxon>Basidiomycota</taxon>
        <taxon>Agaricomycotina</taxon>
        <taxon>Agaricomycetes</taxon>
        <taxon>Agaricomycetidae</taxon>
        <taxon>Agaricales</taxon>
        <taxon>Agaricineae</taxon>
        <taxon>Crepidotaceae</taxon>
        <taxon>Crepidotus</taxon>
    </lineage>
</organism>
<dbReference type="OrthoDB" id="3221235at2759"/>